<sequence length="91" mass="9793">MIRVKRCRFSAIFALIISLLIMAANFNSVVAPPGANPGKKWDKGWDNDWNEYNGESGDSTLSPGSSETLINQSNKGVAILSPNINGVELGK</sequence>
<reference evidence="3" key="2">
    <citation type="journal article" date="2020" name="BMC">
        <title>Leishmania infection induces a limited differential gene expression in the sand fly midgut.</title>
        <authorList>
            <person name="Coutinho-Abreu I.V."/>
            <person name="Serafim T.D."/>
            <person name="Meneses C."/>
            <person name="Kamhawi S."/>
            <person name="Oliveira F."/>
            <person name="Valenzuela J.G."/>
        </authorList>
    </citation>
    <scope>NUCLEOTIDE SEQUENCE</scope>
    <source>
        <strain evidence="3">Jacobina</strain>
        <tissue evidence="3">Midgut</tissue>
    </source>
</reference>
<organism evidence="4 5">
    <name type="scientific">Lutzomyia longipalpis</name>
    <name type="common">Sand fly</name>
    <dbReference type="NCBI Taxonomy" id="7200"/>
    <lineage>
        <taxon>Eukaryota</taxon>
        <taxon>Metazoa</taxon>
        <taxon>Ecdysozoa</taxon>
        <taxon>Arthropoda</taxon>
        <taxon>Hexapoda</taxon>
        <taxon>Insecta</taxon>
        <taxon>Pterygota</taxon>
        <taxon>Neoptera</taxon>
        <taxon>Endopterygota</taxon>
        <taxon>Diptera</taxon>
        <taxon>Nematocera</taxon>
        <taxon>Psychodoidea</taxon>
        <taxon>Psychodidae</taxon>
        <taxon>Lutzomyia</taxon>
        <taxon>Lutzomyia</taxon>
    </lineage>
</organism>
<keyword evidence="5" id="KW-1185">Reference proteome</keyword>
<dbReference type="EnsemblMetazoa" id="LLOJ005666-RA">
    <property type="protein sequence ID" value="LLOJ005666-PA"/>
    <property type="gene ID" value="LLOJ005666"/>
</dbReference>
<reference evidence="4" key="3">
    <citation type="submission" date="2020-05" db="UniProtKB">
        <authorList>
            <consortium name="EnsemblMetazoa"/>
        </authorList>
    </citation>
    <scope>IDENTIFICATION</scope>
    <source>
        <strain evidence="4">Jacobina</strain>
    </source>
</reference>
<evidence type="ECO:0000313" key="5">
    <source>
        <dbReference type="Proteomes" id="UP000092461"/>
    </source>
</evidence>
<protein>
    <submittedName>
        <fullName evidence="3">Putative secreted protein</fullName>
    </submittedName>
</protein>
<feature type="signal peptide" evidence="2">
    <location>
        <begin position="1"/>
        <end position="23"/>
    </location>
</feature>
<feature type="region of interest" description="Disordered" evidence="1">
    <location>
        <begin position="36"/>
        <end position="67"/>
    </location>
</feature>
<evidence type="ECO:0000256" key="1">
    <source>
        <dbReference type="SAM" id="MobiDB-lite"/>
    </source>
</evidence>
<name>A0A1B0GIZ5_LUTLO</name>
<evidence type="ECO:0000313" key="4">
    <source>
        <dbReference type="EnsemblMetazoa" id="LLOJ005666-PA"/>
    </source>
</evidence>
<dbReference type="VEuPathDB" id="VectorBase:LLONM1_006412"/>
<dbReference type="EMBL" id="GITU01004580">
    <property type="protein sequence ID" value="MBC1173283.1"/>
    <property type="molecule type" value="Transcribed_RNA"/>
</dbReference>
<dbReference type="EMBL" id="AJWK01017924">
    <property type="status" value="NOT_ANNOTATED_CDS"/>
    <property type="molecule type" value="Genomic_DNA"/>
</dbReference>
<dbReference type="Proteomes" id="UP000092461">
    <property type="component" value="Unassembled WGS sequence"/>
</dbReference>
<keyword evidence="2" id="KW-0732">Signal</keyword>
<feature type="chain" id="PRO_5044555643" evidence="2">
    <location>
        <begin position="24"/>
        <end position="91"/>
    </location>
</feature>
<evidence type="ECO:0000313" key="3">
    <source>
        <dbReference type="EMBL" id="MBC1173283.1"/>
    </source>
</evidence>
<reference evidence="5" key="1">
    <citation type="submission" date="2012-05" db="EMBL/GenBank/DDBJ databases">
        <title>Whole Genome Assembly of Lutzomyia longipalpis.</title>
        <authorList>
            <person name="Richards S."/>
            <person name="Qu C."/>
            <person name="Dillon R."/>
            <person name="Worley K."/>
            <person name="Scherer S."/>
            <person name="Batterton M."/>
            <person name="Taylor A."/>
            <person name="Hawes A."/>
            <person name="Hernandez B."/>
            <person name="Kovar C."/>
            <person name="Mandapat C."/>
            <person name="Pham C."/>
            <person name="Qu C."/>
            <person name="Jing C."/>
            <person name="Bess C."/>
            <person name="Bandaranaike D."/>
            <person name="Ngo D."/>
            <person name="Ongeri F."/>
            <person name="Arias F."/>
            <person name="Lara F."/>
            <person name="Weissenberger G."/>
            <person name="Kamau G."/>
            <person name="Han H."/>
            <person name="Shen H."/>
            <person name="Dinh H."/>
            <person name="Khalil I."/>
            <person name="Jones J."/>
            <person name="Shafer J."/>
            <person name="Jayaseelan J."/>
            <person name="Quiroz J."/>
            <person name="Blankenburg K."/>
            <person name="Nguyen L."/>
            <person name="Jackson L."/>
            <person name="Francisco L."/>
            <person name="Tang L.-Y."/>
            <person name="Pu L.-L."/>
            <person name="Perales L."/>
            <person name="Lorensuhewa L."/>
            <person name="Munidasa M."/>
            <person name="Coyle M."/>
            <person name="Taylor M."/>
            <person name="Puazo M."/>
            <person name="Firestine M."/>
            <person name="Scheel M."/>
            <person name="Javaid M."/>
            <person name="Wang M."/>
            <person name="Li M."/>
            <person name="Tabassum N."/>
            <person name="Saada N."/>
            <person name="Osuji N."/>
            <person name="Aqrawi P."/>
            <person name="Fu Q."/>
            <person name="Thornton R."/>
            <person name="Raj R."/>
            <person name="Goodspeed R."/>
            <person name="Mata R."/>
            <person name="Najjar R."/>
            <person name="Gubbala S."/>
            <person name="Lee S."/>
            <person name="Denson S."/>
            <person name="Patil S."/>
            <person name="Macmil S."/>
            <person name="Qi S."/>
            <person name="Matskevitch T."/>
            <person name="Palculict T."/>
            <person name="Mathew T."/>
            <person name="Vee V."/>
            <person name="Velamala V."/>
            <person name="Korchina V."/>
            <person name="Cai W."/>
            <person name="Liu W."/>
            <person name="Dai W."/>
            <person name="Zou X."/>
            <person name="Zhu Y."/>
            <person name="Zhang Y."/>
            <person name="Wu Y.-Q."/>
            <person name="Xin Y."/>
            <person name="Nazarath L."/>
            <person name="Kovar C."/>
            <person name="Han Y."/>
            <person name="Muzny D."/>
            <person name="Gibbs R."/>
        </authorList>
    </citation>
    <scope>NUCLEOTIDE SEQUENCE [LARGE SCALE GENOMIC DNA]</scope>
    <source>
        <strain evidence="5">Jacobina</strain>
    </source>
</reference>
<evidence type="ECO:0000256" key="2">
    <source>
        <dbReference type="SAM" id="SignalP"/>
    </source>
</evidence>
<accession>A0A1B0GIZ5</accession>
<dbReference type="AlphaFoldDB" id="A0A1B0GIZ5"/>
<dbReference type="VEuPathDB" id="VectorBase:LLOJ005666"/>
<feature type="compositionally biased region" description="Polar residues" evidence="1">
    <location>
        <begin position="56"/>
        <end position="67"/>
    </location>
</feature>
<proteinExistence type="predicted"/>